<evidence type="ECO:0000256" key="1">
    <source>
        <dbReference type="SAM" id="MobiDB-lite"/>
    </source>
</evidence>
<organism evidence="2">
    <name type="scientific">Nocardia globerula</name>
    <dbReference type="NCBI Taxonomy" id="1818"/>
    <lineage>
        <taxon>Bacteria</taxon>
        <taxon>Bacillati</taxon>
        <taxon>Actinomycetota</taxon>
        <taxon>Actinomycetes</taxon>
        <taxon>Mycobacteriales</taxon>
        <taxon>Nocardiaceae</taxon>
        <taxon>Nocardia</taxon>
    </lineage>
</organism>
<dbReference type="EMBL" id="VNIQ01000002">
    <property type="protein sequence ID" value="TYQ06328.1"/>
    <property type="molecule type" value="Genomic_DNA"/>
</dbReference>
<feature type="region of interest" description="Disordered" evidence="1">
    <location>
        <begin position="117"/>
        <end position="139"/>
    </location>
</feature>
<gene>
    <name evidence="2" type="ORF">FNL38_102463</name>
</gene>
<dbReference type="AlphaFoldDB" id="A0A652YT81"/>
<comment type="caution">
    <text evidence="2">The sequence shown here is derived from an EMBL/GenBank/DDBJ whole genome shotgun (WGS) entry which is preliminary data.</text>
</comment>
<proteinExistence type="predicted"/>
<name>A0A652YT81_NOCGL</name>
<protein>
    <submittedName>
        <fullName evidence="2">Uncharacterized protein</fullName>
    </submittedName>
</protein>
<evidence type="ECO:0000313" key="2">
    <source>
        <dbReference type="EMBL" id="TYQ06328.1"/>
    </source>
</evidence>
<accession>A0A652YT81</accession>
<reference evidence="2" key="1">
    <citation type="submission" date="2019-07" db="EMBL/GenBank/DDBJ databases">
        <title>Genomic Encyclopedia of Type Strains, Phase IV (KMG-IV): sequencing the most valuable type-strain genomes for metagenomic binning, comparative biology and taxonomic classification.</title>
        <authorList>
            <person name="Goeker M."/>
        </authorList>
    </citation>
    <scope>NUCLEOTIDE SEQUENCE</scope>
    <source>
        <strain evidence="2">DSM 44596</strain>
    </source>
</reference>
<sequence length="139" mass="15049">MKYAEIYNDALIALAAATQRPANIVHLDDAYAIRVDLEYNRYVVATNTPHGLSNEPGISGTWLVRFFQADIDGAPDELLTEATNQWLIDAFDSALASLEAGGNKIVADADFGDISRTEATDVDNNRTEATDADSRGDQA</sequence>